<evidence type="ECO:0000256" key="2">
    <source>
        <dbReference type="HAMAP-Rule" id="MF_00170"/>
    </source>
</evidence>
<gene>
    <name evidence="2 3" type="primary">rpiA</name>
    <name evidence="3" type="ORF">ACFSW5_05725</name>
</gene>
<dbReference type="RefSeq" id="WP_379270449.1">
    <property type="nucleotide sequence ID" value="NZ_JBHUGT010000023.1"/>
</dbReference>
<dbReference type="InterPro" id="IPR020672">
    <property type="entry name" value="Ribose5P_isomerase_typA_subgr"/>
</dbReference>
<dbReference type="CDD" id="cd01398">
    <property type="entry name" value="RPI_A"/>
    <property type="match status" value="1"/>
</dbReference>
<feature type="binding site" evidence="2">
    <location>
        <position position="120"/>
    </location>
    <ligand>
        <name>substrate</name>
    </ligand>
</feature>
<comment type="function">
    <text evidence="2">Catalyzes the reversible conversion of ribose-5-phosphate to ribulose 5-phosphate.</text>
</comment>
<dbReference type="HAMAP" id="MF_00170">
    <property type="entry name" value="Rib_5P_isom_A"/>
    <property type="match status" value="1"/>
</dbReference>
<dbReference type="GO" id="GO:0004751">
    <property type="term" value="F:ribose-5-phosphate isomerase activity"/>
    <property type="evidence" value="ECO:0007669"/>
    <property type="project" value="UniProtKB-EC"/>
</dbReference>
<organism evidence="3 4">
    <name type="scientific">Paenibacillus thailandensis</name>
    <dbReference type="NCBI Taxonomy" id="393250"/>
    <lineage>
        <taxon>Bacteria</taxon>
        <taxon>Bacillati</taxon>
        <taxon>Bacillota</taxon>
        <taxon>Bacilli</taxon>
        <taxon>Bacillales</taxon>
        <taxon>Paenibacillaceae</taxon>
        <taxon>Paenibacillus</taxon>
    </lineage>
</organism>
<dbReference type="SUPFAM" id="SSF100950">
    <property type="entry name" value="NagB/RpiA/CoA transferase-like"/>
    <property type="match status" value="1"/>
</dbReference>
<dbReference type="Gene3D" id="3.30.70.260">
    <property type="match status" value="1"/>
</dbReference>
<protein>
    <recommendedName>
        <fullName evidence="2">Ribose-5-phosphate isomerase A</fullName>
        <ecNumber evidence="2">5.3.1.6</ecNumber>
    </recommendedName>
    <alternativeName>
        <fullName evidence="2">Phosphoriboisomerase A</fullName>
        <shortName evidence="2">PRI</shortName>
    </alternativeName>
</protein>
<dbReference type="Gene3D" id="3.40.50.1360">
    <property type="match status" value="1"/>
</dbReference>
<dbReference type="Proteomes" id="UP001597493">
    <property type="component" value="Unassembled WGS sequence"/>
</dbReference>
<dbReference type="PANTHER" id="PTHR11934">
    <property type="entry name" value="RIBOSE-5-PHOSPHATE ISOMERASE"/>
    <property type="match status" value="1"/>
</dbReference>
<comment type="catalytic activity">
    <reaction evidence="2">
        <text>aldehydo-D-ribose 5-phosphate = D-ribulose 5-phosphate</text>
        <dbReference type="Rhea" id="RHEA:14657"/>
        <dbReference type="ChEBI" id="CHEBI:58121"/>
        <dbReference type="ChEBI" id="CHEBI:58273"/>
        <dbReference type="EC" id="5.3.1.6"/>
    </reaction>
</comment>
<reference evidence="4" key="1">
    <citation type="journal article" date="2019" name="Int. J. Syst. Evol. Microbiol.">
        <title>The Global Catalogue of Microorganisms (GCM) 10K type strain sequencing project: providing services to taxonomists for standard genome sequencing and annotation.</title>
        <authorList>
            <consortium name="The Broad Institute Genomics Platform"/>
            <consortium name="The Broad Institute Genome Sequencing Center for Infectious Disease"/>
            <person name="Wu L."/>
            <person name="Ma J."/>
        </authorList>
    </citation>
    <scope>NUCLEOTIDE SEQUENCE [LARGE SCALE GENOMIC DNA]</scope>
    <source>
        <strain evidence="4">TISTR 1827</strain>
    </source>
</reference>
<comment type="pathway">
    <text evidence="2">Carbohydrate degradation; pentose phosphate pathway; D-ribose 5-phosphate from D-ribulose 5-phosphate (non-oxidative stage): step 1/1.</text>
</comment>
<dbReference type="SUPFAM" id="SSF75445">
    <property type="entry name" value="D-ribose-5-phosphate isomerase (RpiA), lid domain"/>
    <property type="match status" value="1"/>
</dbReference>
<evidence type="ECO:0000313" key="4">
    <source>
        <dbReference type="Proteomes" id="UP001597493"/>
    </source>
</evidence>
<comment type="similarity">
    <text evidence="2">Belongs to the ribose 5-phosphate isomerase family.</text>
</comment>
<dbReference type="InterPro" id="IPR037171">
    <property type="entry name" value="NagB/RpiA_transferase-like"/>
</dbReference>
<comment type="caution">
    <text evidence="3">The sequence shown here is derived from an EMBL/GenBank/DDBJ whole genome shotgun (WGS) entry which is preliminary data.</text>
</comment>
<dbReference type="PANTHER" id="PTHR11934:SF0">
    <property type="entry name" value="RIBOSE-5-PHOSPHATE ISOMERASE"/>
    <property type="match status" value="1"/>
</dbReference>
<dbReference type="NCBIfam" id="NF001924">
    <property type="entry name" value="PRK00702.1"/>
    <property type="match status" value="1"/>
</dbReference>
<dbReference type="EMBL" id="JBHUMY010000006">
    <property type="protein sequence ID" value="MFD2659765.1"/>
    <property type="molecule type" value="Genomic_DNA"/>
</dbReference>
<keyword evidence="1 2" id="KW-0413">Isomerase</keyword>
<dbReference type="Pfam" id="PF06026">
    <property type="entry name" value="Rib_5-P_isom_A"/>
    <property type="match status" value="1"/>
</dbReference>
<feature type="active site" description="Proton acceptor" evidence="2">
    <location>
        <position position="102"/>
    </location>
</feature>
<dbReference type="InterPro" id="IPR004788">
    <property type="entry name" value="Ribose5P_isomerase_type_A"/>
</dbReference>
<dbReference type="NCBIfam" id="TIGR00021">
    <property type="entry name" value="rpiA"/>
    <property type="match status" value="1"/>
</dbReference>
<feature type="binding site" evidence="2">
    <location>
        <begin position="25"/>
        <end position="28"/>
    </location>
    <ligand>
        <name>substrate</name>
    </ligand>
</feature>
<sequence length="222" mass="23566">MNLKKLAADEAVKLIEDGMTVGLGTGSTAYWAIMGIGERVKNGLNIRAVATSEASDRLARELNIPIVPFSEVETIDVTIDGADESDHSLNLIKGGGGALLREKIVASSSKRLVIIADESKVVERLGKFPLPVDVVPFAVELTLRKLAALGCEPKLRRKEDGELFKTDNGNYVADCSFGAIADPAALHDQLNNIAGVVDNGLFIGMADMVIVGHQDGTVSVLK</sequence>
<dbReference type="EC" id="5.3.1.6" evidence="2"/>
<keyword evidence="4" id="KW-1185">Reference proteome</keyword>
<feature type="binding site" evidence="2">
    <location>
        <begin position="93"/>
        <end position="96"/>
    </location>
    <ligand>
        <name>substrate</name>
    </ligand>
</feature>
<evidence type="ECO:0000313" key="3">
    <source>
        <dbReference type="EMBL" id="MFD2659765.1"/>
    </source>
</evidence>
<name>A0ABW5QUJ2_9BACL</name>
<accession>A0ABW5QUJ2</accession>
<evidence type="ECO:0000256" key="1">
    <source>
        <dbReference type="ARBA" id="ARBA00023235"/>
    </source>
</evidence>
<feature type="binding site" evidence="2">
    <location>
        <begin position="80"/>
        <end position="83"/>
    </location>
    <ligand>
        <name>substrate</name>
    </ligand>
</feature>
<comment type="subunit">
    <text evidence="2">Homodimer.</text>
</comment>
<proteinExistence type="inferred from homology"/>